<comment type="caution">
    <text evidence="2">The sequence shown here is derived from an EMBL/GenBank/DDBJ whole genome shotgun (WGS) entry which is preliminary data.</text>
</comment>
<gene>
    <name evidence="2" type="ORF">E1I69_03520</name>
</gene>
<keyword evidence="3" id="KW-1185">Reference proteome</keyword>
<dbReference type="AlphaFoldDB" id="A0A4S3PXR3"/>
<evidence type="ECO:0000313" key="2">
    <source>
        <dbReference type="EMBL" id="THE14355.1"/>
    </source>
</evidence>
<dbReference type="Pfam" id="PF14071">
    <property type="entry name" value="YlbD_coat"/>
    <property type="match status" value="1"/>
</dbReference>
<organism evidence="2 3">
    <name type="scientific">Bacillus timonensis</name>
    <dbReference type="NCBI Taxonomy" id="1033734"/>
    <lineage>
        <taxon>Bacteria</taxon>
        <taxon>Bacillati</taxon>
        <taxon>Bacillota</taxon>
        <taxon>Bacilli</taxon>
        <taxon>Bacillales</taxon>
        <taxon>Bacillaceae</taxon>
        <taxon>Bacillus</taxon>
    </lineage>
</organism>
<protein>
    <recommendedName>
        <fullName evidence="4">Cytosolic protein</fullName>
    </recommendedName>
</protein>
<dbReference type="RefSeq" id="WP_136378233.1">
    <property type="nucleotide sequence ID" value="NZ_SLUB01000004.1"/>
</dbReference>
<proteinExistence type="predicted"/>
<accession>A0A4S3PXR3</accession>
<dbReference type="OrthoDB" id="1655540at2"/>
<evidence type="ECO:0008006" key="4">
    <source>
        <dbReference type="Google" id="ProtNLM"/>
    </source>
</evidence>
<dbReference type="Proteomes" id="UP000306477">
    <property type="component" value="Unassembled WGS sequence"/>
</dbReference>
<sequence>MGRKLHPTVQEFKAFVKKHPLLVQEVRKGTLKWQEVYEDWYILGEEDEKWIKFKDKDSKKEDSGKGDFIGKIFSSIKNADMDNLQQTITNVGEAISTIQAVIHQFRGDDNQQQVNTTQKHQHPFAFRKD</sequence>
<name>A0A4S3PXR3_9BACI</name>
<reference evidence="2 3" key="1">
    <citation type="journal article" date="2019" name="Indoor Air">
        <title>Impacts of indoor surface finishes on bacterial viability.</title>
        <authorList>
            <person name="Hu J."/>
            <person name="Maamar S.B."/>
            <person name="Glawe A.J."/>
            <person name="Gottel N."/>
            <person name="Gilbert J.A."/>
            <person name="Hartmann E.M."/>
        </authorList>
    </citation>
    <scope>NUCLEOTIDE SEQUENCE [LARGE SCALE GENOMIC DNA]</scope>
    <source>
        <strain evidence="2 3">AF060A6</strain>
    </source>
</reference>
<feature type="region of interest" description="Disordered" evidence="1">
    <location>
        <begin position="109"/>
        <end position="129"/>
    </location>
</feature>
<dbReference type="EMBL" id="SLUB01000004">
    <property type="protein sequence ID" value="THE14355.1"/>
    <property type="molecule type" value="Genomic_DNA"/>
</dbReference>
<evidence type="ECO:0000256" key="1">
    <source>
        <dbReference type="SAM" id="MobiDB-lite"/>
    </source>
</evidence>
<dbReference type="InterPro" id="IPR025953">
    <property type="entry name" value="YlbD_coat"/>
</dbReference>
<evidence type="ECO:0000313" key="3">
    <source>
        <dbReference type="Proteomes" id="UP000306477"/>
    </source>
</evidence>